<name>A0ACD5HHY0_9PROT</name>
<keyword evidence="2" id="KW-1185">Reference proteome</keyword>
<accession>A0ACD5HHY0</accession>
<dbReference type="EMBL" id="CP127526">
    <property type="protein sequence ID" value="XRI74600.1"/>
    <property type="molecule type" value="Genomic_DNA"/>
</dbReference>
<proteinExistence type="predicted"/>
<reference evidence="1 2" key="1">
    <citation type="journal article" date="2021" name="ISME J.">
        <title>Genomic evolution of the class Acidithiobacillia: deep-branching Proteobacteria living in extreme acidic conditions.</title>
        <authorList>
            <person name="Moya-Beltran A."/>
            <person name="Beard S."/>
            <person name="Rojas-Villalobos C."/>
            <person name="Issotta F."/>
            <person name="Gallardo Y."/>
            <person name="Ulloa R."/>
            <person name="Giaveno A."/>
            <person name="Degli Esposti M."/>
            <person name="Johnson D.B."/>
            <person name="Quatrini R."/>
        </authorList>
    </citation>
    <scope>NUCLEOTIDE SEQUENCE [LARGE SCALE GENOMIC DNA]</scope>
    <source>
        <strain evidence="1 2">GG1-14</strain>
    </source>
</reference>
<protein>
    <submittedName>
        <fullName evidence="1">Uncharacterized protein</fullName>
    </submittedName>
</protein>
<evidence type="ECO:0000313" key="2">
    <source>
        <dbReference type="Proteomes" id="UP001195965"/>
    </source>
</evidence>
<dbReference type="Proteomes" id="UP001195965">
    <property type="component" value="Chromosome"/>
</dbReference>
<evidence type="ECO:0000313" key="1">
    <source>
        <dbReference type="EMBL" id="XRI74600.1"/>
    </source>
</evidence>
<sequence>MRELTKYIWWKKPDEAMQDERRLIAQVMCLGDWDDTLKLESNVEREALIGAIKNAEAGWFTPRAWHFWHYRLGLAKNESDIPQLPVRKFR</sequence>
<gene>
    <name evidence="1" type="ORF">HHS34_005260</name>
</gene>
<organism evidence="1 2">
    <name type="scientific">Acidithiobacillus montserratensis</name>
    <dbReference type="NCBI Taxonomy" id="2729135"/>
    <lineage>
        <taxon>Bacteria</taxon>
        <taxon>Pseudomonadati</taxon>
        <taxon>Pseudomonadota</taxon>
        <taxon>Acidithiobacillia</taxon>
        <taxon>Acidithiobacillales</taxon>
        <taxon>Acidithiobacillaceae</taxon>
        <taxon>Acidithiobacillus</taxon>
    </lineage>
</organism>